<dbReference type="InterPro" id="IPR002401">
    <property type="entry name" value="Cyt_P450_E_grp-I"/>
</dbReference>
<dbReference type="SUPFAM" id="SSF48264">
    <property type="entry name" value="Cytochrome P450"/>
    <property type="match status" value="1"/>
</dbReference>
<dbReference type="GO" id="GO:0016705">
    <property type="term" value="F:oxidoreductase activity, acting on paired donors, with incorporation or reduction of molecular oxygen"/>
    <property type="evidence" value="ECO:0007669"/>
    <property type="project" value="InterPro"/>
</dbReference>
<dbReference type="PRINTS" id="PR00463">
    <property type="entry name" value="EP450I"/>
</dbReference>
<evidence type="ECO:0000256" key="3">
    <source>
        <dbReference type="ARBA" id="ARBA00022723"/>
    </source>
</evidence>
<dbReference type="OrthoDB" id="3934656at2759"/>
<dbReference type="Gene3D" id="1.10.630.10">
    <property type="entry name" value="Cytochrome P450"/>
    <property type="match status" value="1"/>
</dbReference>
<keyword evidence="6" id="KW-0560">Oxidoreductase</keyword>
<keyword evidence="4 5" id="KW-0408">Iron</keyword>
<reference evidence="7 8" key="1">
    <citation type="submission" date="2017-03" db="EMBL/GenBank/DDBJ databases">
        <title>Genomes of endolithic fungi from Antarctica.</title>
        <authorList>
            <person name="Coleine C."/>
            <person name="Masonjones S."/>
            <person name="Stajich J.E."/>
        </authorList>
    </citation>
    <scope>NUCLEOTIDE SEQUENCE [LARGE SCALE GENOMIC DNA]</scope>
    <source>
        <strain evidence="7 8">CCFEE 6315</strain>
    </source>
</reference>
<dbReference type="GO" id="GO:0004497">
    <property type="term" value="F:monooxygenase activity"/>
    <property type="evidence" value="ECO:0007669"/>
    <property type="project" value="UniProtKB-KW"/>
</dbReference>
<comment type="similarity">
    <text evidence="2 6">Belongs to the cytochrome P450 family.</text>
</comment>
<evidence type="ECO:0008006" key="9">
    <source>
        <dbReference type="Google" id="ProtNLM"/>
    </source>
</evidence>
<dbReference type="EMBL" id="NAJL01000044">
    <property type="protein sequence ID" value="TKA24421.1"/>
    <property type="molecule type" value="Genomic_DNA"/>
</dbReference>
<evidence type="ECO:0000313" key="7">
    <source>
        <dbReference type="EMBL" id="TKA24421.1"/>
    </source>
</evidence>
<dbReference type="GO" id="GO:0005506">
    <property type="term" value="F:iron ion binding"/>
    <property type="evidence" value="ECO:0007669"/>
    <property type="project" value="InterPro"/>
</dbReference>
<keyword evidence="5 6" id="KW-0349">Heme</keyword>
<comment type="caution">
    <text evidence="7">The sequence shown here is derived from an EMBL/GenBank/DDBJ whole genome shotgun (WGS) entry which is preliminary data.</text>
</comment>
<dbReference type="FunFam" id="1.10.630.10:FF:000050">
    <property type="entry name" value="Cytochrome P450 monooxygenase"/>
    <property type="match status" value="1"/>
</dbReference>
<keyword evidence="8" id="KW-1185">Reference proteome</keyword>
<feature type="binding site" description="axial binding residue" evidence="5">
    <location>
        <position position="466"/>
    </location>
    <ligand>
        <name>heme</name>
        <dbReference type="ChEBI" id="CHEBI:30413"/>
    </ligand>
    <ligandPart>
        <name>Fe</name>
        <dbReference type="ChEBI" id="CHEBI:18248"/>
    </ligandPart>
</feature>
<dbReference type="InterPro" id="IPR036396">
    <property type="entry name" value="Cyt_P450_sf"/>
</dbReference>
<dbReference type="PROSITE" id="PS00086">
    <property type="entry name" value="CYTOCHROME_P450"/>
    <property type="match status" value="1"/>
</dbReference>
<dbReference type="InterPro" id="IPR017972">
    <property type="entry name" value="Cyt_P450_CS"/>
</dbReference>
<accession>A0A4U0TQM6</accession>
<comment type="cofactor">
    <cofactor evidence="1 5">
        <name>heme</name>
        <dbReference type="ChEBI" id="CHEBI:30413"/>
    </cofactor>
</comment>
<evidence type="ECO:0000256" key="1">
    <source>
        <dbReference type="ARBA" id="ARBA00001971"/>
    </source>
</evidence>
<evidence type="ECO:0000256" key="4">
    <source>
        <dbReference type="ARBA" id="ARBA00023004"/>
    </source>
</evidence>
<evidence type="ECO:0000256" key="6">
    <source>
        <dbReference type="RuleBase" id="RU000461"/>
    </source>
</evidence>
<proteinExistence type="inferred from homology"/>
<evidence type="ECO:0000256" key="5">
    <source>
        <dbReference type="PIRSR" id="PIRSR602401-1"/>
    </source>
</evidence>
<dbReference type="AlphaFoldDB" id="A0A4U0TQM6"/>
<dbReference type="Proteomes" id="UP000308549">
    <property type="component" value="Unassembled WGS sequence"/>
</dbReference>
<dbReference type="InterPro" id="IPR001128">
    <property type="entry name" value="Cyt_P450"/>
</dbReference>
<dbReference type="GO" id="GO:0020037">
    <property type="term" value="F:heme binding"/>
    <property type="evidence" value="ECO:0007669"/>
    <property type="project" value="InterPro"/>
</dbReference>
<dbReference type="PANTHER" id="PTHR24305:SF232">
    <property type="entry name" value="P450, PUTATIVE (EUROFUNG)-RELATED"/>
    <property type="match status" value="1"/>
</dbReference>
<gene>
    <name evidence="7" type="ORF">B0A50_06741</name>
</gene>
<sequence>MLVAESLSTLWAYWPILLFVTIVTHHVRNKYHNGLAKYPGHPLAAYTNWWRFFENWSRSTEKTHISLHRQHGDIVRLGPNVLSFANPSTIKAIYGLGKGMTKSDFYPVQQAVAKGVRLQSMFSTKDEEYHAKYRRCVSNAFAMSSLVSYEPRVDSTTDAFIQQTEQRYCKTGQSCNFSRWLQFFAFDVIGELTWSQRIGFVERDEDVDGIVEFIGKFLSYAGPIGQMPFLDLLWEKNPVKLQLQKWGFDTTVFPVTKFALAQSAKRAAEMDKIKHDGSLDERRGADLLMKFTQAQHDHPEFMTDKQVLASCTSMIFAGSETTAISLSSIFYNLVKHPRVYQKLMEELDEAARIGMIAERENWKVSWAESQKLPYLDAVIQEAFRLHPAAGLILERVVPPQGLTILGEHIPGGTIVGCNGWVLHRRPEIFGSDVDVFRPERWLEAKPDQLREMKATMFQFGAGARTCVGKNISLLEIYKLVPTFLRNFELELERPGSEWRTWNAWFVRQLDFNTVFKRRTVPFPARKAGRD</sequence>
<dbReference type="PRINTS" id="PR00385">
    <property type="entry name" value="P450"/>
</dbReference>
<dbReference type="PANTHER" id="PTHR24305">
    <property type="entry name" value="CYTOCHROME P450"/>
    <property type="match status" value="1"/>
</dbReference>
<dbReference type="CDD" id="cd11060">
    <property type="entry name" value="CYP57A1-like"/>
    <property type="match status" value="1"/>
</dbReference>
<organism evidence="7 8">
    <name type="scientific">Salinomyces thailandicus</name>
    <dbReference type="NCBI Taxonomy" id="706561"/>
    <lineage>
        <taxon>Eukaryota</taxon>
        <taxon>Fungi</taxon>
        <taxon>Dikarya</taxon>
        <taxon>Ascomycota</taxon>
        <taxon>Pezizomycotina</taxon>
        <taxon>Dothideomycetes</taxon>
        <taxon>Dothideomycetidae</taxon>
        <taxon>Mycosphaerellales</taxon>
        <taxon>Teratosphaeriaceae</taxon>
        <taxon>Salinomyces</taxon>
    </lineage>
</organism>
<dbReference type="InterPro" id="IPR050121">
    <property type="entry name" value="Cytochrome_P450_monoxygenase"/>
</dbReference>
<evidence type="ECO:0000256" key="2">
    <source>
        <dbReference type="ARBA" id="ARBA00010617"/>
    </source>
</evidence>
<protein>
    <recommendedName>
        <fullName evidence="9">Pisatin demethylase</fullName>
    </recommendedName>
</protein>
<keyword evidence="3 5" id="KW-0479">Metal-binding</keyword>
<name>A0A4U0TQM6_9PEZI</name>
<keyword evidence="6" id="KW-0503">Monooxygenase</keyword>
<dbReference type="Pfam" id="PF00067">
    <property type="entry name" value="p450"/>
    <property type="match status" value="1"/>
</dbReference>
<evidence type="ECO:0000313" key="8">
    <source>
        <dbReference type="Proteomes" id="UP000308549"/>
    </source>
</evidence>